<dbReference type="RefSeq" id="WP_107255697.1">
    <property type="nucleotide sequence ID" value="NZ_PYOC01000014.1"/>
</dbReference>
<keyword evidence="1" id="KW-0732">Signal</keyword>
<organism evidence="2 3">
    <name type="scientific">Photobacterium indicum</name>
    <dbReference type="NCBI Taxonomy" id="81447"/>
    <lineage>
        <taxon>Bacteria</taxon>
        <taxon>Pseudomonadati</taxon>
        <taxon>Pseudomonadota</taxon>
        <taxon>Gammaproteobacteria</taxon>
        <taxon>Vibrionales</taxon>
        <taxon>Vibrionaceae</taxon>
        <taxon>Photobacterium</taxon>
    </lineage>
</organism>
<keyword evidence="3" id="KW-1185">Reference proteome</keyword>
<evidence type="ECO:0000313" key="2">
    <source>
        <dbReference type="EMBL" id="PSV43177.1"/>
    </source>
</evidence>
<comment type="caution">
    <text evidence="2">The sequence shown here is derived from an EMBL/GenBank/DDBJ whole genome shotgun (WGS) entry which is preliminary data.</text>
</comment>
<reference evidence="2 3" key="1">
    <citation type="submission" date="2018-03" db="EMBL/GenBank/DDBJ databases">
        <title>Whole genome sequencing of Histamine producing bacteria.</title>
        <authorList>
            <person name="Butler K."/>
        </authorList>
    </citation>
    <scope>NUCLEOTIDE SEQUENCE [LARGE SCALE GENOMIC DNA]</scope>
    <source>
        <strain evidence="2 3">ATCC 19614</strain>
    </source>
</reference>
<dbReference type="EMBL" id="PYOC01000014">
    <property type="protein sequence ID" value="PSV43177.1"/>
    <property type="molecule type" value="Genomic_DNA"/>
</dbReference>
<dbReference type="AlphaFoldDB" id="A0A2T3L2T6"/>
<dbReference type="Proteomes" id="UP000241803">
    <property type="component" value="Unassembled WGS sequence"/>
</dbReference>
<feature type="chain" id="PRO_5015513019" description="DUF1090 domain-containing protein" evidence="1">
    <location>
        <begin position="18"/>
        <end position="79"/>
    </location>
</feature>
<feature type="signal peptide" evidence="1">
    <location>
        <begin position="1"/>
        <end position="17"/>
    </location>
</feature>
<gene>
    <name evidence="2" type="ORF">C9J47_23630</name>
</gene>
<sequence length="79" mass="9424">MKWILLAALFFCFPLNAKTVDQYIKQYKNLPCSGLVTKMKDIDKKYSMGNKKQKKEYRKQKKALKTLYSKYNCAAKQYR</sequence>
<accession>A0A2T3L2T6</accession>
<proteinExistence type="predicted"/>
<evidence type="ECO:0008006" key="4">
    <source>
        <dbReference type="Google" id="ProtNLM"/>
    </source>
</evidence>
<evidence type="ECO:0000313" key="3">
    <source>
        <dbReference type="Proteomes" id="UP000241803"/>
    </source>
</evidence>
<evidence type="ECO:0000256" key="1">
    <source>
        <dbReference type="SAM" id="SignalP"/>
    </source>
</evidence>
<name>A0A2T3L2T6_9GAMM</name>
<protein>
    <recommendedName>
        <fullName evidence="4">DUF1090 domain-containing protein</fullName>
    </recommendedName>
</protein>